<evidence type="ECO:0000256" key="1">
    <source>
        <dbReference type="ARBA" id="ARBA00001946"/>
    </source>
</evidence>
<evidence type="ECO:0000256" key="5">
    <source>
        <dbReference type="ARBA" id="ARBA00022756"/>
    </source>
</evidence>
<proteinExistence type="inferred from homology"/>
<organism evidence="10 11">
    <name type="scientific">Methanofervidicoccus abyssi</name>
    <dbReference type="NCBI Taxonomy" id="2082189"/>
    <lineage>
        <taxon>Archaea</taxon>
        <taxon>Methanobacteriati</taxon>
        <taxon>Methanobacteriota</taxon>
        <taxon>Methanomada group</taxon>
        <taxon>Methanococci</taxon>
        <taxon>Methanococcales</taxon>
        <taxon>Methanofervidicoccus</taxon>
    </lineage>
</organism>
<dbReference type="UniPathway" id="UPA00999">
    <property type="reaction ID" value="UER00351"/>
</dbReference>
<dbReference type="GO" id="GO:0042410">
    <property type="term" value="F:6-carboxyhexanoate-CoA ligase activity"/>
    <property type="evidence" value="ECO:0007669"/>
    <property type="project" value="UniProtKB-UniRule"/>
</dbReference>
<dbReference type="Pfam" id="PF03744">
    <property type="entry name" value="BioW"/>
    <property type="match status" value="1"/>
</dbReference>
<keyword evidence="6 8" id="KW-0067">ATP-binding</keyword>
<dbReference type="OrthoDB" id="65815at2157"/>
<dbReference type="NCBIfam" id="TIGR01204">
    <property type="entry name" value="bioW"/>
    <property type="match status" value="1"/>
</dbReference>
<keyword evidence="11" id="KW-1185">Reference proteome</keyword>
<gene>
    <name evidence="8" type="primary">bioW</name>
    <name evidence="10" type="ORF">MHHB_P0601</name>
</gene>
<dbReference type="InterPro" id="IPR005499">
    <property type="entry name" value="BioW"/>
</dbReference>
<evidence type="ECO:0000256" key="9">
    <source>
        <dbReference type="NCBIfam" id="TIGR01204"/>
    </source>
</evidence>
<reference evidence="10 11" key="1">
    <citation type="journal article" date="2019" name="Int. J. Syst. Evol. Microbiol.">
        <title>Methanofervidicoccus abyssi gen. nov., sp. nov., a hydrogenotrophic methanogen, isolated from a hydrothermal vent chimney in the Mid-Cayman Spreading Center, the Caribbean Sea.</title>
        <authorList>
            <person name="Sakai S."/>
            <person name="Takaki Y."/>
            <person name="Miyazaki M."/>
            <person name="Ogawara M."/>
            <person name="Yanagawa K."/>
            <person name="Miyazaki J."/>
            <person name="Takai K."/>
        </authorList>
    </citation>
    <scope>NUCLEOTIDE SEQUENCE [LARGE SCALE GENOMIC DNA]</scope>
    <source>
        <strain evidence="10 11">HHB</strain>
    </source>
</reference>
<accession>A0A401HQE8</accession>
<dbReference type="EC" id="6.2.1.14" evidence="8 9"/>
<evidence type="ECO:0000256" key="7">
    <source>
        <dbReference type="ARBA" id="ARBA00022842"/>
    </source>
</evidence>
<name>A0A401HQE8_9EURY</name>
<dbReference type="NCBIfam" id="NF002360">
    <property type="entry name" value="PRK01322.1"/>
    <property type="match status" value="1"/>
</dbReference>
<evidence type="ECO:0000313" key="11">
    <source>
        <dbReference type="Proteomes" id="UP000290527"/>
    </source>
</evidence>
<dbReference type="GO" id="GO:0000287">
    <property type="term" value="F:magnesium ion binding"/>
    <property type="evidence" value="ECO:0007669"/>
    <property type="project" value="UniProtKB-UniRule"/>
</dbReference>
<sequence length="237" mass="27406">MYSVKMRASKNGRHISGAETIVEREKVEEYTIKFIRRAFFHENGTPDFINIKIEEIKEKIKYRDHLPIITVKCRSKEEAREVARNILRKEGIKEDVIDKAFRIVDEGGMRGASILNLEGYRLEPDRERGVRVKCISTSEELRERILKGNLGTERTVDAIAIATKVIDLGVIAELCTSDNPSYTTGYVATKKGYFRITNLKERGEVGGRVFFVDIPERDRERLEKLIRDLENKPYIIR</sequence>
<evidence type="ECO:0000256" key="8">
    <source>
        <dbReference type="HAMAP-Rule" id="MF_00668"/>
    </source>
</evidence>
<keyword evidence="7 8" id="KW-0460">Magnesium</keyword>
<evidence type="ECO:0000256" key="3">
    <source>
        <dbReference type="ARBA" id="ARBA00022598"/>
    </source>
</evidence>
<comment type="similarity">
    <text evidence="8">Belongs to the BioW family.</text>
</comment>
<dbReference type="GO" id="GO:0005524">
    <property type="term" value="F:ATP binding"/>
    <property type="evidence" value="ECO:0007669"/>
    <property type="project" value="UniProtKB-KW"/>
</dbReference>
<comment type="catalytic activity">
    <reaction evidence="8">
        <text>heptanedioate + ATP + CoA = 6-carboxyhexanoyl-CoA + AMP + diphosphate</text>
        <dbReference type="Rhea" id="RHEA:14781"/>
        <dbReference type="ChEBI" id="CHEBI:30616"/>
        <dbReference type="ChEBI" id="CHEBI:33019"/>
        <dbReference type="ChEBI" id="CHEBI:36165"/>
        <dbReference type="ChEBI" id="CHEBI:57287"/>
        <dbReference type="ChEBI" id="CHEBI:57360"/>
        <dbReference type="ChEBI" id="CHEBI:456215"/>
        <dbReference type="EC" id="6.2.1.14"/>
    </reaction>
</comment>
<dbReference type="RefSeq" id="WP_131007153.1">
    <property type="nucleotide sequence ID" value="NZ_BFAX01000003.1"/>
</dbReference>
<evidence type="ECO:0000256" key="4">
    <source>
        <dbReference type="ARBA" id="ARBA00022741"/>
    </source>
</evidence>
<evidence type="ECO:0000256" key="2">
    <source>
        <dbReference type="ARBA" id="ARBA00011738"/>
    </source>
</evidence>
<comment type="pathway">
    <text evidence="8">Metabolic intermediate metabolism; pimeloyl-CoA biosynthesis; pimeloyl-CoA from pimelate: step 1/1.</text>
</comment>
<keyword evidence="5 8" id="KW-0093">Biotin biosynthesis</keyword>
<keyword evidence="3 8" id="KW-0436">Ligase</keyword>
<dbReference type="AlphaFoldDB" id="A0A401HQE8"/>
<protein>
    <recommendedName>
        <fullName evidence="8 9">6-carboxyhexanoate--CoA ligase</fullName>
        <ecNumber evidence="8 9">6.2.1.14</ecNumber>
    </recommendedName>
    <alternativeName>
        <fullName evidence="8">Pimeloyl-CoA synthase</fullName>
    </alternativeName>
</protein>
<dbReference type="Proteomes" id="UP000290527">
    <property type="component" value="Unassembled WGS sequence"/>
</dbReference>
<dbReference type="HAMAP" id="MF_00668">
    <property type="entry name" value="BioW"/>
    <property type="match status" value="1"/>
</dbReference>
<comment type="subunit">
    <text evidence="2 8">Homodimer.</text>
</comment>
<dbReference type="EMBL" id="BFAX01000003">
    <property type="protein sequence ID" value="GBF36371.1"/>
    <property type="molecule type" value="Genomic_DNA"/>
</dbReference>
<dbReference type="GO" id="GO:0009102">
    <property type="term" value="P:biotin biosynthetic process"/>
    <property type="evidence" value="ECO:0007669"/>
    <property type="project" value="UniProtKB-UniRule"/>
</dbReference>
<evidence type="ECO:0000256" key="6">
    <source>
        <dbReference type="ARBA" id="ARBA00022840"/>
    </source>
</evidence>
<comment type="caution">
    <text evidence="10">The sequence shown here is derived from an EMBL/GenBank/DDBJ whole genome shotgun (WGS) entry which is preliminary data.</text>
</comment>
<comment type="cofactor">
    <cofactor evidence="1 8">
        <name>Mg(2+)</name>
        <dbReference type="ChEBI" id="CHEBI:18420"/>
    </cofactor>
</comment>
<comment type="function">
    <text evidence="8">Catalyzes the transformation of pimelate into pimeloyl-CoA with concomitant hydrolysis of ATP to AMP.</text>
</comment>
<keyword evidence="4 8" id="KW-0547">Nucleotide-binding</keyword>
<evidence type="ECO:0000313" key="10">
    <source>
        <dbReference type="EMBL" id="GBF36371.1"/>
    </source>
</evidence>